<feature type="compositionally biased region" description="Basic and acidic residues" evidence="1">
    <location>
        <begin position="146"/>
        <end position="159"/>
    </location>
</feature>
<feature type="signal peptide" evidence="2">
    <location>
        <begin position="1"/>
        <end position="31"/>
    </location>
</feature>
<feature type="region of interest" description="Disordered" evidence="1">
    <location>
        <begin position="121"/>
        <end position="178"/>
    </location>
</feature>
<reference evidence="4" key="1">
    <citation type="submission" date="2018-09" db="EMBL/GenBank/DDBJ databases">
        <authorList>
            <person name="Tuo L."/>
        </authorList>
    </citation>
    <scope>NUCLEOTIDE SEQUENCE [LARGE SCALE GENOMIC DNA]</scope>
    <source>
        <strain evidence="4">M2BS4Y-1</strain>
    </source>
</reference>
<evidence type="ECO:0000256" key="2">
    <source>
        <dbReference type="SAM" id="SignalP"/>
    </source>
</evidence>
<dbReference type="InterPro" id="IPR036700">
    <property type="entry name" value="BOBF_sf"/>
</dbReference>
<comment type="caution">
    <text evidence="3">The sequence shown here is derived from an EMBL/GenBank/DDBJ whole genome shotgun (WGS) entry which is preliminary data.</text>
</comment>
<gene>
    <name evidence="3" type="ORF">D3218_10230</name>
</gene>
<evidence type="ECO:0000313" key="3">
    <source>
        <dbReference type="EMBL" id="RIY00780.1"/>
    </source>
</evidence>
<evidence type="ECO:0000256" key="1">
    <source>
        <dbReference type="SAM" id="MobiDB-lite"/>
    </source>
</evidence>
<dbReference type="AlphaFoldDB" id="A0A3A1WKK8"/>
<dbReference type="Proteomes" id="UP000265750">
    <property type="component" value="Unassembled WGS sequence"/>
</dbReference>
<sequence>MTTHSSRSLKRRLGIAALVLPLLAGSTLAFAQGAPAGAPAGAPPAPRSATVGELRDMNDLRLEGKVAEVFGNRFVLEDATGRALVELGPRGARGDLVKVGDTVSVDGRFERGQVDARSISVGGGERVALERPRPERDGPRGPGRGPGRDGPRHGPRGEDGPPPPPPHEERAGRGWFGGGVDEAAATKALTDAGYTEVTLTDTKRHHAEFTAKDADGRMWEIKVDDDNRIDEREPYAAPLGEDAARAAIERLGYTYGGDYEVMKDHVEADAKDASGRDMRIELNADGSLRKERFEG</sequence>
<evidence type="ECO:0000313" key="4">
    <source>
        <dbReference type="Proteomes" id="UP000265750"/>
    </source>
</evidence>
<feature type="compositionally biased region" description="Basic and acidic residues" evidence="1">
    <location>
        <begin position="127"/>
        <end position="139"/>
    </location>
</feature>
<name>A0A3A1WKK8_9HYPH</name>
<accession>A0A3A1WKK8</accession>
<organism evidence="3 4">
    <name type="scientific">Aureimonas flava</name>
    <dbReference type="NCBI Taxonomy" id="2320271"/>
    <lineage>
        <taxon>Bacteria</taxon>
        <taxon>Pseudomonadati</taxon>
        <taxon>Pseudomonadota</taxon>
        <taxon>Alphaproteobacteria</taxon>
        <taxon>Hyphomicrobiales</taxon>
        <taxon>Aurantimonadaceae</taxon>
        <taxon>Aureimonas</taxon>
    </lineage>
</organism>
<keyword evidence="4" id="KW-1185">Reference proteome</keyword>
<keyword evidence="2" id="KW-0732">Signal</keyword>
<proteinExistence type="predicted"/>
<dbReference type="OrthoDB" id="7285223at2"/>
<dbReference type="EMBL" id="QYRN01000005">
    <property type="protein sequence ID" value="RIY00780.1"/>
    <property type="molecule type" value="Genomic_DNA"/>
</dbReference>
<protein>
    <submittedName>
        <fullName evidence="3">Uncharacterized protein</fullName>
    </submittedName>
</protein>
<dbReference type="SUPFAM" id="SSF101756">
    <property type="entry name" value="Hypothetical protein YgiW"/>
    <property type="match status" value="1"/>
</dbReference>
<dbReference type="RefSeq" id="WP_119539983.1">
    <property type="nucleotide sequence ID" value="NZ_QYRN01000005.1"/>
</dbReference>
<feature type="chain" id="PRO_5017451045" evidence="2">
    <location>
        <begin position="32"/>
        <end position="295"/>
    </location>
</feature>
<dbReference type="Gene3D" id="2.40.50.200">
    <property type="entry name" value="Bacterial OB-fold"/>
    <property type="match status" value="1"/>
</dbReference>